<organism evidence="1">
    <name type="scientific">marine sediment metagenome</name>
    <dbReference type="NCBI Taxonomy" id="412755"/>
    <lineage>
        <taxon>unclassified sequences</taxon>
        <taxon>metagenomes</taxon>
        <taxon>ecological metagenomes</taxon>
    </lineage>
</organism>
<accession>A0A0F9RR43</accession>
<sequence length="67" mass="7844">MLIKDFQENDIRNASELIFDISNAIVPFSELVKRAKSSDIYSGIENIPFQKREHEYKLILKQEFVIA</sequence>
<reference evidence="1" key="1">
    <citation type="journal article" date="2015" name="Nature">
        <title>Complex archaea that bridge the gap between prokaryotes and eukaryotes.</title>
        <authorList>
            <person name="Spang A."/>
            <person name="Saw J.H."/>
            <person name="Jorgensen S.L."/>
            <person name="Zaremba-Niedzwiedzka K."/>
            <person name="Martijn J."/>
            <person name="Lind A.E."/>
            <person name="van Eijk R."/>
            <person name="Schleper C."/>
            <person name="Guy L."/>
            <person name="Ettema T.J."/>
        </authorList>
    </citation>
    <scope>NUCLEOTIDE SEQUENCE</scope>
</reference>
<comment type="caution">
    <text evidence="1">The sequence shown here is derived from an EMBL/GenBank/DDBJ whole genome shotgun (WGS) entry which is preliminary data.</text>
</comment>
<dbReference type="AlphaFoldDB" id="A0A0F9RR43"/>
<name>A0A0F9RR43_9ZZZZ</name>
<proteinExistence type="predicted"/>
<gene>
    <name evidence="1" type="ORF">LCGC14_0614400</name>
</gene>
<evidence type="ECO:0000313" key="1">
    <source>
        <dbReference type="EMBL" id="KKN52277.1"/>
    </source>
</evidence>
<dbReference type="EMBL" id="LAZR01001026">
    <property type="protein sequence ID" value="KKN52277.1"/>
    <property type="molecule type" value="Genomic_DNA"/>
</dbReference>
<protein>
    <submittedName>
        <fullName evidence="1">Uncharacterized protein</fullName>
    </submittedName>
</protein>